<gene>
    <name evidence="2" type="ORF">RFULGI_LOCUS386</name>
</gene>
<comment type="caution">
    <text evidence="2">The sequence shown here is derived from an EMBL/GenBank/DDBJ whole genome shotgun (WGS) entry which is preliminary data.</text>
</comment>
<dbReference type="Proteomes" id="UP000789396">
    <property type="component" value="Unassembled WGS sequence"/>
</dbReference>
<dbReference type="PANTHER" id="PTHR44329">
    <property type="entry name" value="SERINE/THREONINE-PROTEIN KINASE TNNI3K-RELATED"/>
    <property type="match status" value="1"/>
</dbReference>
<evidence type="ECO:0000259" key="1">
    <source>
        <dbReference type="PROSITE" id="PS50011"/>
    </source>
</evidence>
<dbReference type="OrthoDB" id="2411904at2759"/>
<name>A0A9N8VM81_9GLOM</name>
<accession>A0A9N8VM81</accession>
<evidence type="ECO:0000313" key="3">
    <source>
        <dbReference type="Proteomes" id="UP000789396"/>
    </source>
</evidence>
<feature type="non-terminal residue" evidence="2">
    <location>
        <position position="674"/>
    </location>
</feature>
<evidence type="ECO:0000313" key="2">
    <source>
        <dbReference type="EMBL" id="CAG8454237.1"/>
    </source>
</evidence>
<dbReference type="InterPro" id="IPR000719">
    <property type="entry name" value="Prot_kinase_dom"/>
</dbReference>
<dbReference type="PROSITE" id="PS50011">
    <property type="entry name" value="PROTEIN_KINASE_DOM"/>
    <property type="match status" value="1"/>
</dbReference>
<reference evidence="2" key="1">
    <citation type="submission" date="2021-06" db="EMBL/GenBank/DDBJ databases">
        <authorList>
            <person name="Kallberg Y."/>
            <person name="Tangrot J."/>
            <person name="Rosling A."/>
        </authorList>
    </citation>
    <scope>NUCLEOTIDE SEQUENCE</scope>
    <source>
        <strain evidence="2">IN212</strain>
    </source>
</reference>
<dbReference type="InterPro" id="IPR011009">
    <property type="entry name" value="Kinase-like_dom_sf"/>
</dbReference>
<dbReference type="AlphaFoldDB" id="A0A9N8VM81"/>
<sequence length="674" mass="78458">DINEKFLKEHSHSTAQLLDTNTCKANQQKFIDDGNFNENEGDIIEKFPKEHLNSIARSPDTKTHKTNQQKYEDLVKNENIYESESAMRSLDTNTHKTNHQKYEFLKKQFANSEKLNINERQYLLNMLLKDYFYDTIQSMDTNNCGSNQQRYALLKTEFTNYENLNDNERQYILNMLLRDYFYDTAWSMSSSVYRTNQQKYKFFRAQFNNNDNLNEFERKYLFNILQRRFDNLSVIYNDGEKRQCNGCKNETRALLYCEFCIRNYLQQHNQEWTGNDKIDSAIKEAQKRAMGPNLIIEFIPNEKLKINPKYIAKGSYAEIYRTIWTDGPFDKWNYDKKALERTRDHSVILKKLKESNKSTSNWLNEIITHFTIDKIATNIVRCYGLTKDRDSRDFSLVLDVMDCNLQEYLIKNNSRIGWKERCRVAYKISHCLNAIHNTKSVHRDLHPGNVLFHENIIRISDLGFCGPEDKPLNSVYGCIPYIAPEVLCNKPNHYTAKADIYSLGIIMWSISTGIPPFYGQKHDIFLVNAILVGLRPEIAYGTPLEYADLIKQCWDAIPSKRPEASTIFKKLYSLCQSFTERTTNDNMMDKKIEITDKFDGLINFSSAEGPENFMRAGIQVPEVISSGEGPGNFIRAEIPIPEFISSGEGPGNFLKSEIHSFQNLTEPSNFTKGE</sequence>
<keyword evidence="3" id="KW-1185">Reference proteome</keyword>
<feature type="domain" description="Protein kinase" evidence="1">
    <location>
        <begin position="305"/>
        <end position="579"/>
    </location>
</feature>
<proteinExistence type="predicted"/>
<protein>
    <submittedName>
        <fullName evidence="2">5683_t:CDS:1</fullName>
    </submittedName>
</protein>
<dbReference type="SUPFAM" id="SSF56112">
    <property type="entry name" value="Protein kinase-like (PK-like)"/>
    <property type="match status" value="1"/>
</dbReference>
<dbReference type="GO" id="GO:0004674">
    <property type="term" value="F:protein serine/threonine kinase activity"/>
    <property type="evidence" value="ECO:0007669"/>
    <property type="project" value="TreeGrafter"/>
</dbReference>
<dbReference type="Pfam" id="PF00069">
    <property type="entry name" value="Pkinase"/>
    <property type="match status" value="1"/>
</dbReference>
<dbReference type="EMBL" id="CAJVPZ010000128">
    <property type="protein sequence ID" value="CAG8454237.1"/>
    <property type="molecule type" value="Genomic_DNA"/>
</dbReference>
<dbReference type="Gene3D" id="1.10.510.10">
    <property type="entry name" value="Transferase(Phosphotransferase) domain 1"/>
    <property type="match status" value="1"/>
</dbReference>
<dbReference type="GO" id="GO:0005524">
    <property type="term" value="F:ATP binding"/>
    <property type="evidence" value="ECO:0007669"/>
    <property type="project" value="InterPro"/>
</dbReference>
<dbReference type="InterPro" id="IPR051681">
    <property type="entry name" value="Ser/Thr_Kinases-Pseudokinases"/>
</dbReference>
<organism evidence="2 3">
    <name type="scientific">Racocetra fulgida</name>
    <dbReference type="NCBI Taxonomy" id="60492"/>
    <lineage>
        <taxon>Eukaryota</taxon>
        <taxon>Fungi</taxon>
        <taxon>Fungi incertae sedis</taxon>
        <taxon>Mucoromycota</taxon>
        <taxon>Glomeromycotina</taxon>
        <taxon>Glomeromycetes</taxon>
        <taxon>Diversisporales</taxon>
        <taxon>Gigasporaceae</taxon>
        <taxon>Racocetra</taxon>
    </lineage>
</organism>